<dbReference type="AGR" id="WB:WBGene00022790"/>
<accession>Q23581</accession>
<dbReference type="HOGENOM" id="CLU_1176376_0_0_1"/>
<evidence type="ECO:0000313" key="2">
    <source>
        <dbReference type="EMBL" id="CCD69800.1"/>
    </source>
</evidence>
<dbReference type="SMR" id="Q23581"/>
<organism evidence="2 3">
    <name type="scientific">Caenorhabditis elegans</name>
    <dbReference type="NCBI Taxonomy" id="6239"/>
    <lineage>
        <taxon>Eukaryota</taxon>
        <taxon>Metazoa</taxon>
        <taxon>Ecdysozoa</taxon>
        <taxon>Nematoda</taxon>
        <taxon>Chromadorea</taxon>
        <taxon>Rhabditida</taxon>
        <taxon>Rhabditina</taxon>
        <taxon>Rhabditomorpha</taxon>
        <taxon>Rhabditoidea</taxon>
        <taxon>Rhabditidae</taxon>
        <taxon>Peloderinae</taxon>
        <taxon>Caenorhabditis</taxon>
    </lineage>
</organism>
<dbReference type="eggNOG" id="ENOG502T2TR">
    <property type="taxonomic scope" value="Eukaryota"/>
</dbReference>
<dbReference type="FunCoup" id="Q23581">
    <property type="interactions" value="332"/>
</dbReference>
<reference evidence="2 3" key="1">
    <citation type="journal article" date="1998" name="Science">
        <title>Genome sequence of the nematode C. elegans: a platform for investigating biology.</title>
        <authorList>
            <consortium name="The C. elegans sequencing consortium"/>
            <person name="Sulson J.E."/>
            <person name="Waterston R."/>
        </authorList>
    </citation>
    <scope>NUCLEOTIDE SEQUENCE [LARGE SCALE GENOMIC DNA]</scope>
    <source>
        <strain evidence="2 3">Bristol N2</strain>
    </source>
</reference>
<dbReference type="UCSC" id="ZK682.7">
    <property type="organism name" value="c. elegans"/>
</dbReference>
<dbReference type="KEGG" id="cel:CELE_ZK682.7"/>
<name>Q23581_CAEEL</name>
<dbReference type="IntAct" id="Q23581">
    <property type="interactions" value="2"/>
</dbReference>
<feature type="region of interest" description="Disordered" evidence="1">
    <location>
        <begin position="181"/>
        <end position="250"/>
    </location>
</feature>
<dbReference type="Bgee" id="WBGene00022790">
    <property type="expression patterns" value="Expressed in pharyngeal muscle cell (C elegans) and 3 other cell types or tissues"/>
</dbReference>
<feature type="compositionally biased region" description="Low complexity" evidence="1">
    <location>
        <begin position="211"/>
        <end position="250"/>
    </location>
</feature>
<dbReference type="Proteomes" id="UP000001940">
    <property type="component" value="Chromosome V"/>
</dbReference>
<proteinExistence type="predicted"/>
<evidence type="ECO:0000313" key="4">
    <source>
        <dbReference type="WormBase" id="ZK682.7"/>
    </source>
</evidence>
<dbReference type="CTD" id="191403"/>
<evidence type="ECO:0000313" key="3">
    <source>
        <dbReference type="Proteomes" id="UP000001940"/>
    </source>
</evidence>
<gene>
    <name evidence="2" type="ORF">CELE_ZK682.7</name>
    <name evidence="2 4" type="ORF">ZK682.7</name>
</gene>
<feature type="region of interest" description="Disordered" evidence="1">
    <location>
        <begin position="86"/>
        <end position="118"/>
    </location>
</feature>
<feature type="compositionally biased region" description="Basic and acidic residues" evidence="1">
    <location>
        <begin position="101"/>
        <end position="118"/>
    </location>
</feature>
<dbReference type="OMA" id="HYLPKRA"/>
<dbReference type="InParanoid" id="Q23581"/>
<dbReference type="RefSeq" id="NP_505403.2">
    <property type="nucleotide sequence ID" value="NM_073002.2"/>
</dbReference>
<evidence type="ECO:0000256" key="1">
    <source>
        <dbReference type="SAM" id="MobiDB-lite"/>
    </source>
</evidence>
<dbReference type="AlphaFoldDB" id="Q23581"/>
<dbReference type="EMBL" id="BX284605">
    <property type="protein sequence ID" value="CCD69800.1"/>
    <property type="molecule type" value="Genomic_DNA"/>
</dbReference>
<sequence length="250" mass="28080">MSHHFRLAKGIPHVVDATPPHSMYNSPISIHYLPKRASSADPFKRKALSKSQRELTDFVNGRNGDPHGLRLPLPIRSSLTDLVKPKLLENRNYQPPRRKTPSKDHHSKAEENSKKAKKLERINKFKDAVLTDLIENDTYSDQMIMNSIRRHMEKLAGVISWDDLEKAADELIKKIGLNTNVQNSRRSSRSRDKNQRFNKPPLPYKVERIGSAQSLESLSSPSSSSAKTSSSSSSSSFSTSSQETNSSESS</sequence>
<protein>
    <submittedName>
        <fullName evidence="2">Uncharacterized protein</fullName>
    </submittedName>
</protein>
<dbReference type="PIR" id="T29973">
    <property type="entry name" value="T29973"/>
</dbReference>
<dbReference type="OrthoDB" id="5867968at2759"/>
<dbReference type="WormBase" id="ZK682.7">
    <property type="protein sequence ID" value="CE36080"/>
    <property type="gene ID" value="WBGene00022790"/>
</dbReference>
<keyword evidence="3" id="KW-1185">Reference proteome</keyword>
<dbReference type="GeneID" id="191403"/>
<dbReference type="PaxDb" id="6239-ZK682.7"/>